<evidence type="ECO:0000313" key="3">
    <source>
        <dbReference type="Proteomes" id="UP000270299"/>
    </source>
</evidence>
<dbReference type="SUPFAM" id="SSF55729">
    <property type="entry name" value="Acyl-CoA N-acyltransferases (Nat)"/>
    <property type="match status" value="1"/>
</dbReference>
<protein>
    <submittedName>
        <fullName evidence="2">N-acetyltransferase</fullName>
    </submittedName>
</protein>
<dbReference type="RefSeq" id="WP_121672982.1">
    <property type="nucleotide sequence ID" value="NZ_BMXM01000004.1"/>
</dbReference>
<name>A0A3L6ZU08_9MICO</name>
<feature type="domain" description="N-acetyltransferase" evidence="1">
    <location>
        <begin position="15"/>
        <end position="183"/>
    </location>
</feature>
<dbReference type="AlphaFoldDB" id="A0A3L6ZU08"/>
<comment type="caution">
    <text evidence="2">The sequence shown here is derived from an EMBL/GenBank/DDBJ whole genome shotgun (WGS) entry which is preliminary data.</text>
</comment>
<dbReference type="InterPro" id="IPR000182">
    <property type="entry name" value="GNAT_dom"/>
</dbReference>
<dbReference type="Pfam" id="PF13302">
    <property type="entry name" value="Acetyltransf_3"/>
    <property type="match status" value="1"/>
</dbReference>
<proteinExistence type="predicted"/>
<dbReference type="InterPro" id="IPR051531">
    <property type="entry name" value="N-acetyltransferase"/>
</dbReference>
<dbReference type="PANTHER" id="PTHR43792:SF1">
    <property type="entry name" value="N-ACETYLTRANSFERASE DOMAIN-CONTAINING PROTEIN"/>
    <property type="match status" value="1"/>
</dbReference>
<evidence type="ECO:0000313" key="2">
    <source>
        <dbReference type="EMBL" id="RLP71466.1"/>
    </source>
</evidence>
<organism evidence="2 3">
    <name type="scientific">Mycetocola manganoxydans</name>
    <dbReference type="NCBI Taxonomy" id="699879"/>
    <lineage>
        <taxon>Bacteria</taxon>
        <taxon>Bacillati</taxon>
        <taxon>Actinomycetota</taxon>
        <taxon>Actinomycetes</taxon>
        <taxon>Micrococcales</taxon>
        <taxon>Microbacteriaceae</taxon>
        <taxon>Mycetocola</taxon>
    </lineage>
</organism>
<dbReference type="EMBL" id="RCUV01000008">
    <property type="protein sequence ID" value="RLP71466.1"/>
    <property type="molecule type" value="Genomic_DNA"/>
</dbReference>
<keyword evidence="2" id="KW-0808">Transferase</keyword>
<keyword evidence="3" id="KW-1185">Reference proteome</keyword>
<dbReference type="PROSITE" id="PS51186">
    <property type="entry name" value="GNAT"/>
    <property type="match status" value="1"/>
</dbReference>
<accession>A0A3L6ZU08</accession>
<dbReference type="OrthoDB" id="9132139at2"/>
<dbReference type="GO" id="GO:0016747">
    <property type="term" value="F:acyltransferase activity, transferring groups other than amino-acyl groups"/>
    <property type="evidence" value="ECO:0007669"/>
    <property type="project" value="InterPro"/>
</dbReference>
<dbReference type="Proteomes" id="UP000270299">
    <property type="component" value="Unassembled WGS sequence"/>
</dbReference>
<reference evidence="2 3" key="1">
    <citation type="submission" date="2018-10" db="EMBL/GenBank/DDBJ databases">
        <authorList>
            <person name="Li J."/>
        </authorList>
    </citation>
    <scope>NUCLEOTIDE SEQUENCE [LARGE SCALE GENOMIC DNA]</scope>
    <source>
        <strain evidence="2 3">CCTCC AB209002</strain>
    </source>
</reference>
<sequence length="188" mass="21022">MHVLEFHEPILTERLMLRLETDADVDAVHSWQSREDVCRYLLYAPRDRDTVATKIAENAGHTRLESSGDYLQLGVQPLQGGPLIGEMYITVDNAAFSTLEIGWVFHPDVAGRGYATEAAQALLVLGFETMGAHRIIATLTPENAASVRLCLRLGMREEAHFVEDMLVKGAWEDTGVYAMLDREYELGE</sequence>
<dbReference type="PANTHER" id="PTHR43792">
    <property type="entry name" value="GNAT FAMILY, PUTATIVE (AFU_ORTHOLOGUE AFUA_3G00765)-RELATED-RELATED"/>
    <property type="match status" value="1"/>
</dbReference>
<evidence type="ECO:0000259" key="1">
    <source>
        <dbReference type="PROSITE" id="PS51186"/>
    </source>
</evidence>
<dbReference type="Gene3D" id="3.40.630.30">
    <property type="match status" value="1"/>
</dbReference>
<dbReference type="InterPro" id="IPR016181">
    <property type="entry name" value="Acyl_CoA_acyltransferase"/>
</dbReference>
<gene>
    <name evidence="2" type="ORF">D9V29_09015</name>
</gene>